<evidence type="ECO:0000256" key="8">
    <source>
        <dbReference type="SAM" id="Phobius"/>
    </source>
</evidence>
<comment type="caution">
    <text evidence="11">The sequence shown here is derived from an EMBL/GenBank/DDBJ whole genome shotgun (WGS) entry which is preliminary data.</text>
</comment>
<dbReference type="GO" id="GO:0016020">
    <property type="term" value="C:membrane"/>
    <property type="evidence" value="ECO:0007669"/>
    <property type="project" value="UniProtKB-SubCell"/>
</dbReference>
<keyword evidence="5 8" id="KW-1133">Transmembrane helix</keyword>
<feature type="transmembrane region" description="Helical" evidence="8">
    <location>
        <begin position="316"/>
        <end position="336"/>
    </location>
</feature>
<feature type="region of interest" description="Disordered" evidence="7">
    <location>
        <begin position="459"/>
        <end position="487"/>
    </location>
</feature>
<feature type="transmembrane region" description="Helical" evidence="8">
    <location>
        <begin position="209"/>
        <end position="229"/>
    </location>
</feature>
<dbReference type="GO" id="GO:0006508">
    <property type="term" value="P:proteolysis"/>
    <property type="evidence" value="ECO:0007669"/>
    <property type="project" value="UniProtKB-KW"/>
</dbReference>
<dbReference type="EMBL" id="JABBLX010000012">
    <property type="protein sequence ID" value="NMK97533.1"/>
    <property type="molecule type" value="Genomic_DNA"/>
</dbReference>
<dbReference type="GO" id="GO:0004252">
    <property type="term" value="F:serine-type endopeptidase activity"/>
    <property type="evidence" value="ECO:0007669"/>
    <property type="project" value="InterPro"/>
</dbReference>
<comment type="similarity">
    <text evidence="2">Belongs to the peptidase S54 family.</text>
</comment>
<organism evidence="11 13">
    <name type="scientific">Staphylococcus capitis</name>
    <dbReference type="NCBI Taxonomy" id="29388"/>
    <lineage>
        <taxon>Bacteria</taxon>
        <taxon>Bacillati</taxon>
        <taxon>Bacillota</taxon>
        <taxon>Bacilli</taxon>
        <taxon>Bacillales</taxon>
        <taxon>Staphylococcaceae</taxon>
        <taxon>Staphylococcus</taxon>
    </lineage>
</organism>
<evidence type="ECO:0000256" key="7">
    <source>
        <dbReference type="SAM" id="MobiDB-lite"/>
    </source>
</evidence>
<dbReference type="InterPro" id="IPR050925">
    <property type="entry name" value="Rhomboid_protease_S54"/>
</dbReference>
<dbReference type="AlphaFoldDB" id="A0A7X9WH73"/>
<dbReference type="InterPro" id="IPR011990">
    <property type="entry name" value="TPR-like_helical_dom_sf"/>
</dbReference>
<feature type="transmembrane region" description="Helical" evidence="8">
    <location>
        <begin position="265"/>
        <end position="286"/>
    </location>
</feature>
<gene>
    <name evidence="11" type="ORF">HHM13_05430</name>
    <name evidence="10" type="ORF">HHM24_00500</name>
</gene>
<keyword evidence="11" id="KW-0645">Protease</keyword>
<evidence type="ECO:0000313" key="12">
    <source>
        <dbReference type="Proteomes" id="UP000538955"/>
    </source>
</evidence>
<keyword evidence="4" id="KW-0378">Hydrolase</keyword>
<evidence type="ECO:0000313" key="11">
    <source>
        <dbReference type="EMBL" id="NMK97533.1"/>
    </source>
</evidence>
<dbReference type="Proteomes" id="UP000550736">
    <property type="component" value="Unassembled WGS sequence"/>
</dbReference>
<dbReference type="PANTHER" id="PTHR43731:SF14">
    <property type="entry name" value="PRESENILIN-ASSOCIATED RHOMBOID-LIKE PROTEIN, MITOCHONDRIAL"/>
    <property type="match status" value="1"/>
</dbReference>
<feature type="transmembrane region" description="Helical" evidence="8">
    <location>
        <begin position="241"/>
        <end position="259"/>
    </location>
</feature>
<evidence type="ECO:0000256" key="5">
    <source>
        <dbReference type="ARBA" id="ARBA00022989"/>
    </source>
</evidence>
<dbReference type="SUPFAM" id="SSF144091">
    <property type="entry name" value="Rhomboid-like"/>
    <property type="match status" value="1"/>
</dbReference>
<dbReference type="Pfam" id="PF01694">
    <property type="entry name" value="Rhomboid"/>
    <property type="match status" value="1"/>
</dbReference>
<evidence type="ECO:0000313" key="10">
    <source>
        <dbReference type="EMBL" id="NMK53228.1"/>
    </source>
</evidence>
<feature type="domain" description="Peptidase S54 rhomboid" evidence="9">
    <location>
        <begin position="200"/>
        <end position="334"/>
    </location>
</feature>
<protein>
    <submittedName>
        <fullName evidence="11">Rhomboid family intramembrane serine protease</fullName>
    </submittedName>
</protein>
<evidence type="ECO:0000256" key="6">
    <source>
        <dbReference type="ARBA" id="ARBA00023136"/>
    </source>
</evidence>
<dbReference type="RefSeq" id="WP_023350197.1">
    <property type="nucleotide sequence ID" value="NZ_AP014956.1"/>
</dbReference>
<evidence type="ECO:0000256" key="1">
    <source>
        <dbReference type="ARBA" id="ARBA00004141"/>
    </source>
</evidence>
<dbReference type="Gene3D" id="1.20.1540.10">
    <property type="entry name" value="Rhomboid-like"/>
    <property type="match status" value="1"/>
</dbReference>
<feature type="transmembrane region" description="Helical" evidence="8">
    <location>
        <begin position="343"/>
        <end position="362"/>
    </location>
</feature>
<dbReference type="Proteomes" id="UP000538955">
    <property type="component" value="Unassembled WGS sequence"/>
</dbReference>
<evidence type="ECO:0000313" key="13">
    <source>
        <dbReference type="Proteomes" id="UP000550736"/>
    </source>
</evidence>
<dbReference type="EMBL" id="JABBMI010000001">
    <property type="protein sequence ID" value="NMK53228.1"/>
    <property type="molecule type" value="Genomic_DNA"/>
</dbReference>
<reference evidence="12 13" key="1">
    <citation type="submission" date="2020-04" db="EMBL/GenBank/DDBJ databases">
        <title>The Epidemiology and Molecular Characteristics of Linezolid-Resistant Staphylococcus capitis in Huashan Hospital, Shanghai.</title>
        <authorList>
            <person name="Ding L."/>
            <person name="Li P."/>
            <person name="Yang Y."/>
            <person name="Lin D."/>
            <person name="Xu X."/>
        </authorList>
    </citation>
    <scope>NUCLEOTIDE SEQUENCE [LARGE SCALE GENOMIC DNA]</scope>
    <source>
        <strain evidence="11 13">12-86</strain>
        <strain evidence="10 12">17-84</strain>
    </source>
</reference>
<accession>A0A7X9WH73</accession>
<name>A0A7X9WH73_STACP</name>
<comment type="subcellular location">
    <subcellularLocation>
        <location evidence="1">Membrane</location>
        <topology evidence="1">Multi-pass membrane protein</topology>
    </subcellularLocation>
</comment>
<feature type="transmembrane region" description="Helical" evidence="8">
    <location>
        <begin position="159"/>
        <end position="178"/>
    </location>
</feature>
<feature type="transmembrane region" description="Helical" evidence="8">
    <location>
        <begin position="293"/>
        <end position="310"/>
    </location>
</feature>
<dbReference type="InterPro" id="IPR022764">
    <property type="entry name" value="Peptidase_S54_rhomboid_dom"/>
</dbReference>
<evidence type="ECO:0000256" key="4">
    <source>
        <dbReference type="ARBA" id="ARBA00022801"/>
    </source>
</evidence>
<keyword evidence="6 8" id="KW-0472">Membrane</keyword>
<sequence length="487" mass="56763">MIIDKLYWKTLYYWIRYLNYDLLSSEKENNEIWLVHKRKKSVVVFRRDVTTSQEIRFDKSKVKENFNQLEQTIGFKPKSFNFYYFTDKDFLEEKNNESHPIKIQFHIIRNVKDIKAITPHFVLYKMLVNNEDKKTYSHYKRKVLTNNPLDRHMQRFTPATYVLIITNVIIWLCMILYLNRFSDVKLLEVGGLVHFNVVHGEWYRLISSMFLHFNFEHILMNMLSLFIFGKIVESIVGSWRMLVIYFVSGLFGNFVSLSFNTSTISVGASGAIFGLIGSIFAIMYLSKTFDRKVIGQLLIALLILICLSLFMSNINIMAHLGGFIGGLLITLIGYYFNVNRNLFWILLIVLLLIFVILQIRIFTIKEDNIYDKLIKDQMLGGHYGEARNVVNQTLNKNYADDETYYLSGLITATEESQSEAIAEWERGIKKYPNSGILNYELAIANRSLSDDKKALKYAKKAAKSDPSNTNYKNLQKELSESSDSKDK</sequence>
<proteinExistence type="inferred from homology"/>
<keyword evidence="12" id="KW-1185">Reference proteome</keyword>
<keyword evidence="3 8" id="KW-0812">Transmembrane</keyword>
<dbReference type="InterPro" id="IPR035952">
    <property type="entry name" value="Rhomboid-like_sf"/>
</dbReference>
<evidence type="ECO:0000256" key="2">
    <source>
        <dbReference type="ARBA" id="ARBA00009045"/>
    </source>
</evidence>
<evidence type="ECO:0000259" key="9">
    <source>
        <dbReference type="Pfam" id="PF01694"/>
    </source>
</evidence>
<feature type="compositionally biased region" description="Basic and acidic residues" evidence="7">
    <location>
        <begin position="474"/>
        <end position="487"/>
    </location>
</feature>
<dbReference type="SUPFAM" id="SSF48452">
    <property type="entry name" value="TPR-like"/>
    <property type="match status" value="1"/>
</dbReference>
<evidence type="ECO:0000256" key="3">
    <source>
        <dbReference type="ARBA" id="ARBA00022692"/>
    </source>
</evidence>
<dbReference type="PANTHER" id="PTHR43731">
    <property type="entry name" value="RHOMBOID PROTEASE"/>
    <property type="match status" value="1"/>
</dbReference>
<dbReference type="Gene3D" id="1.25.40.10">
    <property type="entry name" value="Tetratricopeptide repeat domain"/>
    <property type="match status" value="1"/>
</dbReference>